<keyword evidence="3" id="KW-1185">Reference proteome</keyword>
<proteinExistence type="predicted"/>
<gene>
    <name evidence="2" type="ORF">ARMGADRAFT_1085231</name>
</gene>
<dbReference type="Proteomes" id="UP000217790">
    <property type="component" value="Unassembled WGS sequence"/>
</dbReference>
<organism evidence="2 3">
    <name type="scientific">Armillaria gallica</name>
    <name type="common">Bulbous honey fungus</name>
    <name type="synonym">Armillaria bulbosa</name>
    <dbReference type="NCBI Taxonomy" id="47427"/>
    <lineage>
        <taxon>Eukaryota</taxon>
        <taxon>Fungi</taxon>
        <taxon>Dikarya</taxon>
        <taxon>Basidiomycota</taxon>
        <taxon>Agaricomycotina</taxon>
        <taxon>Agaricomycetes</taxon>
        <taxon>Agaricomycetidae</taxon>
        <taxon>Agaricales</taxon>
        <taxon>Marasmiineae</taxon>
        <taxon>Physalacriaceae</taxon>
        <taxon>Armillaria</taxon>
    </lineage>
</organism>
<evidence type="ECO:0000256" key="1">
    <source>
        <dbReference type="SAM" id="MobiDB-lite"/>
    </source>
</evidence>
<feature type="region of interest" description="Disordered" evidence="1">
    <location>
        <begin position="315"/>
        <end position="339"/>
    </location>
</feature>
<dbReference type="OrthoDB" id="3050604at2759"/>
<accession>A0A2H3D2C2</accession>
<protein>
    <submittedName>
        <fullName evidence="2">Uncharacterized protein</fullName>
    </submittedName>
</protein>
<name>A0A2H3D2C2_ARMGA</name>
<sequence length="339" mass="37834">MPIAPLEWTLDLSLASQANLIKQLKTIKMFSKESVIDLDNFTLAPTLEECYTFMFAATLETRDMLKELVKIKAAEEYEMKDNVKKLITLHAKGFVYLLTATSYVGLDIPKNILLTMQANNMTGLPNKQDIIGKNKIIKEINSALSDAHHCMKSKLLETLSATTNANTQSIGAVTEKILGNSGVPMMLQLQMHISVMCWHLIHFLKLNPKKFWPHVNNFFAQALEKGKENYHTCMVFSAICPDILIDPSACAVSVLNSTYHLNIAAFGDPDLTKYPVLDLVKDSDKVLAWIVTNNTFFNKIRPQVLPAEERVAPTLSLESGTGKHKQTENDIGGEYDSEG</sequence>
<dbReference type="InParanoid" id="A0A2H3D2C2"/>
<evidence type="ECO:0000313" key="2">
    <source>
        <dbReference type="EMBL" id="PBK87894.1"/>
    </source>
</evidence>
<dbReference type="AlphaFoldDB" id="A0A2H3D2C2"/>
<evidence type="ECO:0000313" key="3">
    <source>
        <dbReference type="Proteomes" id="UP000217790"/>
    </source>
</evidence>
<reference evidence="3" key="1">
    <citation type="journal article" date="2017" name="Nat. Ecol. Evol.">
        <title>Genome expansion and lineage-specific genetic innovations in the forest pathogenic fungi Armillaria.</title>
        <authorList>
            <person name="Sipos G."/>
            <person name="Prasanna A.N."/>
            <person name="Walter M.C."/>
            <person name="O'Connor E."/>
            <person name="Balint B."/>
            <person name="Krizsan K."/>
            <person name="Kiss B."/>
            <person name="Hess J."/>
            <person name="Varga T."/>
            <person name="Slot J."/>
            <person name="Riley R."/>
            <person name="Boka B."/>
            <person name="Rigling D."/>
            <person name="Barry K."/>
            <person name="Lee J."/>
            <person name="Mihaltcheva S."/>
            <person name="LaButti K."/>
            <person name="Lipzen A."/>
            <person name="Waldron R."/>
            <person name="Moloney N.M."/>
            <person name="Sperisen C."/>
            <person name="Kredics L."/>
            <person name="Vagvoelgyi C."/>
            <person name="Patrignani A."/>
            <person name="Fitzpatrick D."/>
            <person name="Nagy I."/>
            <person name="Doyle S."/>
            <person name="Anderson J.B."/>
            <person name="Grigoriev I.V."/>
            <person name="Gueldener U."/>
            <person name="Muensterkoetter M."/>
            <person name="Nagy L.G."/>
        </authorList>
    </citation>
    <scope>NUCLEOTIDE SEQUENCE [LARGE SCALE GENOMIC DNA]</scope>
    <source>
        <strain evidence="3">Ar21-2</strain>
    </source>
</reference>
<dbReference type="EMBL" id="KZ293676">
    <property type="protein sequence ID" value="PBK87894.1"/>
    <property type="molecule type" value="Genomic_DNA"/>
</dbReference>